<dbReference type="GO" id="GO:0007018">
    <property type="term" value="P:microtubule-based movement"/>
    <property type="evidence" value="ECO:0007669"/>
    <property type="project" value="InterPro"/>
</dbReference>
<evidence type="ECO:0000313" key="4">
    <source>
        <dbReference type="Proteomes" id="UP000604046"/>
    </source>
</evidence>
<keyword evidence="2" id="KW-0732">Signal</keyword>
<evidence type="ECO:0000256" key="2">
    <source>
        <dbReference type="SAM" id="SignalP"/>
    </source>
</evidence>
<feature type="region of interest" description="Disordered" evidence="1">
    <location>
        <begin position="394"/>
        <end position="414"/>
    </location>
</feature>
<feature type="region of interest" description="Disordered" evidence="1">
    <location>
        <begin position="443"/>
        <end position="498"/>
    </location>
</feature>
<dbReference type="InterPro" id="IPR027640">
    <property type="entry name" value="Kinesin-like_fam"/>
</dbReference>
<dbReference type="GO" id="GO:0003777">
    <property type="term" value="F:microtubule motor activity"/>
    <property type="evidence" value="ECO:0007669"/>
    <property type="project" value="InterPro"/>
</dbReference>
<dbReference type="OrthoDB" id="431581at2759"/>
<sequence length="610" mass="67656">MRRSMATVVMLLPEAAVGQTDSKACQCDFADNNWLHQLTSMLQHIGDLPNTLNSESPSTNWILSQSCEEDASKFPNTDIVLDLQGQGGQDMKCLPEQTAMSMVCAQHWIAKKSLMGVVKWVTRINELLQLVAGCMDAHSPIPFRANDFQTYLERFAGGVPPPQHPSFVQTLAWPTKARRKTASEAKLPFLGCVPLKDPACFPQYNTNPFESCSECCNRNRGPTGQVQCWQSGFDFARCCSSDDSVELSSEVSSSCPNPDATLQKSLEEERQKQEEMSKALAKQKEDLQQCREQQASTQEQLAEAQKRKAEAAEAEAAEAEAMKVENAKLQEAKERAEAAAAEAEDLKKKLAEASAQLKQGAAEVEKLQKAASAEDVKKLQAQVKEVEAKREREMKKLQEERDDKVAQIKKKQDSEIQKLQAELKEAGQAKQLQTELQKVKTDLAKANEKSKQDSSEIQKLRAELEKNKDKAGQKHAANELEKLRGENSKANEKAKQDAASIQKLQNELVAQKQQCETEKKKISGDGAKVAAECQAKNKATEAEPLACSQCGQSWGVLFVETGSILRKEKLQKLQAEMKTRQAEKELCNPLSRTSDELQTELKSLLGMGLR</sequence>
<dbReference type="Proteomes" id="UP000604046">
    <property type="component" value="Unassembled WGS sequence"/>
</dbReference>
<dbReference type="AlphaFoldDB" id="A0A812TLS9"/>
<dbReference type="GO" id="GO:0051231">
    <property type="term" value="P:spindle elongation"/>
    <property type="evidence" value="ECO:0007669"/>
    <property type="project" value="TreeGrafter"/>
</dbReference>
<feature type="compositionally biased region" description="Basic and acidic residues" evidence="1">
    <location>
        <begin position="265"/>
        <end position="289"/>
    </location>
</feature>
<dbReference type="PANTHER" id="PTHR47969:SF29">
    <property type="entry name" value="KINESIN-LIKE PROTEIN"/>
    <property type="match status" value="1"/>
</dbReference>
<accession>A0A812TLS9</accession>
<name>A0A812TLS9_9DINO</name>
<dbReference type="GO" id="GO:0007052">
    <property type="term" value="P:mitotic spindle organization"/>
    <property type="evidence" value="ECO:0007669"/>
    <property type="project" value="TreeGrafter"/>
</dbReference>
<proteinExistence type="predicted"/>
<dbReference type="EMBL" id="CAJNDS010002567">
    <property type="protein sequence ID" value="CAE7528190.1"/>
    <property type="molecule type" value="Genomic_DNA"/>
</dbReference>
<evidence type="ECO:0000313" key="3">
    <source>
        <dbReference type="EMBL" id="CAE7528190.1"/>
    </source>
</evidence>
<dbReference type="GO" id="GO:0005875">
    <property type="term" value="C:microtubule associated complex"/>
    <property type="evidence" value="ECO:0007669"/>
    <property type="project" value="TreeGrafter"/>
</dbReference>
<feature type="compositionally biased region" description="Polar residues" evidence="1">
    <location>
        <begin position="290"/>
        <end position="300"/>
    </location>
</feature>
<feature type="chain" id="PRO_5032702197" evidence="2">
    <location>
        <begin position="19"/>
        <end position="610"/>
    </location>
</feature>
<keyword evidence="4" id="KW-1185">Reference proteome</keyword>
<reference evidence="3" key="1">
    <citation type="submission" date="2021-02" db="EMBL/GenBank/DDBJ databases">
        <authorList>
            <person name="Dougan E. K."/>
            <person name="Rhodes N."/>
            <person name="Thang M."/>
            <person name="Chan C."/>
        </authorList>
    </citation>
    <scope>NUCLEOTIDE SEQUENCE</scope>
</reference>
<gene>
    <name evidence="3" type="ORF">SNAT2548_LOCUS29580</name>
</gene>
<evidence type="ECO:0000256" key="1">
    <source>
        <dbReference type="SAM" id="MobiDB-lite"/>
    </source>
</evidence>
<dbReference type="PANTHER" id="PTHR47969">
    <property type="entry name" value="CHROMOSOME-ASSOCIATED KINESIN KIF4A-RELATED"/>
    <property type="match status" value="1"/>
</dbReference>
<feature type="region of interest" description="Disordered" evidence="1">
    <location>
        <begin position="249"/>
        <end position="319"/>
    </location>
</feature>
<feature type="compositionally biased region" description="Basic and acidic residues" evidence="1">
    <location>
        <begin position="443"/>
        <end position="496"/>
    </location>
</feature>
<protein>
    <submittedName>
        <fullName evidence="3">Uncharacterized protein</fullName>
    </submittedName>
</protein>
<feature type="signal peptide" evidence="2">
    <location>
        <begin position="1"/>
        <end position="18"/>
    </location>
</feature>
<organism evidence="3 4">
    <name type="scientific">Symbiodinium natans</name>
    <dbReference type="NCBI Taxonomy" id="878477"/>
    <lineage>
        <taxon>Eukaryota</taxon>
        <taxon>Sar</taxon>
        <taxon>Alveolata</taxon>
        <taxon>Dinophyceae</taxon>
        <taxon>Suessiales</taxon>
        <taxon>Symbiodiniaceae</taxon>
        <taxon>Symbiodinium</taxon>
    </lineage>
</organism>
<comment type="caution">
    <text evidence="3">The sequence shown here is derived from an EMBL/GenBank/DDBJ whole genome shotgun (WGS) entry which is preliminary data.</text>
</comment>